<comment type="subcellular location">
    <subcellularLocation>
        <location evidence="1">Host nucleus</location>
    </subcellularLocation>
</comment>
<reference evidence="13" key="1">
    <citation type="journal article" date="2013" name="ISME J.">
        <title>Previously unknown and highly divergent ssDNA viruses populate the oceans.</title>
        <authorList>
            <person name="Labonte J.M."/>
            <person name="Suttle C.A."/>
        </authorList>
    </citation>
    <scope>NUCLEOTIDE SEQUENCE</scope>
</reference>
<evidence type="ECO:0000256" key="6">
    <source>
        <dbReference type="ARBA" id="ARBA00022723"/>
    </source>
</evidence>
<keyword evidence="6" id="KW-0479">Metal-binding</keyword>
<evidence type="ECO:0000256" key="3">
    <source>
        <dbReference type="ARBA" id="ARBA00022695"/>
    </source>
</evidence>
<dbReference type="GO" id="GO:0042025">
    <property type="term" value="C:host cell nucleus"/>
    <property type="evidence" value="ECO:0007669"/>
    <property type="project" value="UniProtKB-SubCell"/>
</dbReference>
<dbReference type="GO" id="GO:0046872">
    <property type="term" value="F:metal ion binding"/>
    <property type="evidence" value="ECO:0007669"/>
    <property type="project" value="UniProtKB-KW"/>
</dbReference>
<accession>S4TDR4</accession>
<organism evidence="13">
    <name type="scientific">uncultured marine virus</name>
    <dbReference type="NCBI Taxonomy" id="186617"/>
    <lineage>
        <taxon>Viruses</taxon>
        <taxon>environmental samples</taxon>
    </lineage>
</organism>
<dbReference type="Pfam" id="PF02407">
    <property type="entry name" value="Viral_Rep"/>
    <property type="match status" value="1"/>
</dbReference>
<keyword evidence="4" id="KW-0235">DNA replication</keyword>
<keyword evidence="10" id="KW-0190">Covalent protein-DNA linkage</keyword>
<dbReference type="GO" id="GO:0000166">
    <property type="term" value="F:nucleotide binding"/>
    <property type="evidence" value="ECO:0007669"/>
    <property type="project" value="UniProtKB-KW"/>
</dbReference>
<dbReference type="Gene3D" id="3.40.1310.20">
    <property type="match status" value="1"/>
</dbReference>
<evidence type="ECO:0000256" key="9">
    <source>
        <dbReference type="ARBA" id="ARBA00022801"/>
    </source>
</evidence>
<dbReference type="GO" id="GO:0016779">
    <property type="term" value="F:nucleotidyltransferase activity"/>
    <property type="evidence" value="ECO:0007669"/>
    <property type="project" value="UniProtKB-KW"/>
</dbReference>
<name>S4TDR4_9VIRU</name>
<evidence type="ECO:0000256" key="10">
    <source>
        <dbReference type="ARBA" id="ARBA00023124"/>
    </source>
</evidence>
<proteinExistence type="predicted"/>
<keyword evidence="2" id="KW-0808">Transferase</keyword>
<sequence length="339" mass="39283">MSSRNWMFTLNNPTVSDKPMEWKDVKFIAYQREKGDNGTPHYQGYLMMEKKVRLTAMKKLNARANWQVRKGSHEQAVAYVTKEDTRIEGPWEKGDAPQPGKRTDLDAACQVAQEEGLEALIEQHPTEYVKYHKGLEKIAQKSYDTQVKAQRLAKYEGAVLRPWQQQLLDKIQREPNDRTIMWYWEDTGNVGKTWFGKYLRDTQKGKLLDCSKKVDLAYMLRGHTGECVVFNIVRSMDEQYMQHVYGLCEAIKDDCVVSTKYEPCDVPLLKQHVVVFANIEPDYTKWSDDRYDVVKINDVTPFNQSKKRQREPALCEWGCKAGDACMCAQSESRSKKLAV</sequence>
<evidence type="ECO:0000256" key="7">
    <source>
        <dbReference type="ARBA" id="ARBA00022741"/>
    </source>
</evidence>
<evidence type="ECO:0000256" key="11">
    <source>
        <dbReference type="ARBA" id="ARBA00023125"/>
    </source>
</evidence>
<keyword evidence="8" id="KW-0255">Endonuclease</keyword>
<dbReference type="EMBL" id="JX904401">
    <property type="protein sequence ID" value="AGA18380.1"/>
    <property type="molecule type" value="Genomic_DNA"/>
</dbReference>
<evidence type="ECO:0000313" key="13">
    <source>
        <dbReference type="EMBL" id="AGA18380.1"/>
    </source>
</evidence>
<dbReference type="GO" id="GO:0006260">
    <property type="term" value="P:DNA replication"/>
    <property type="evidence" value="ECO:0007669"/>
    <property type="project" value="UniProtKB-KW"/>
</dbReference>
<keyword evidence="5" id="KW-0540">Nuclease</keyword>
<dbReference type="GO" id="GO:0004519">
    <property type="term" value="F:endonuclease activity"/>
    <property type="evidence" value="ECO:0007669"/>
    <property type="project" value="UniProtKB-KW"/>
</dbReference>
<evidence type="ECO:0000256" key="4">
    <source>
        <dbReference type="ARBA" id="ARBA00022705"/>
    </source>
</evidence>
<protein>
    <recommendedName>
        <fullName evidence="12">CRESS-DNA virus Rep endonuclease domain-containing protein</fullName>
    </recommendedName>
</protein>
<evidence type="ECO:0000256" key="1">
    <source>
        <dbReference type="ARBA" id="ARBA00004147"/>
    </source>
</evidence>
<keyword evidence="9" id="KW-0378">Hydrolase</keyword>
<dbReference type="GO" id="GO:0003677">
    <property type="term" value="F:DNA binding"/>
    <property type="evidence" value="ECO:0007669"/>
    <property type="project" value="UniProtKB-KW"/>
</dbReference>
<keyword evidence="11" id="KW-0238">DNA-binding</keyword>
<dbReference type="PROSITE" id="PS52020">
    <property type="entry name" value="CRESS_DNA_REP"/>
    <property type="match status" value="1"/>
</dbReference>
<keyword evidence="7" id="KW-0547">Nucleotide-binding</keyword>
<feature type="domain" description="CRESS-DNA virus Rep endonuclease" evidence="12">
    <location>
        <begin position="1"/>
        <end position="96"/>
    </location>
</feature>
<dbReference type="InterPro" id="IPR049912">
    <property type="entry name" value="CRESS_DNA_REP"/>
</dbReference>
<evidence type="ECO:0000259" key="12">
    <source>
        <dbReference type="PROSITE" id="PS52020"/>
    </source>
</evidence>
<evidence type="ECO:0000256" key="8">
    <source>
        <dbReference type="ARBA" id="ARBA00022759"/>
    </source>
</evidence>
<evidence type="ECO:0000256" key="2">
    <source>
        <dbReference type="ARBA" id="ARBA00022679"/>
    </source>
</evidence>
<evidence type="ECO:0000256" key="5">
    <source>
        <dbReference type="ARBA" id="ARBA00022722"/>
    </source>
</evidence>
<dbReference type="GO" id="GO:0016787">
    <property type="term" value="F:hydrolase activity"/>
    <property type="evidence" value="ECO:0007669"/>
    <property type="project" value="UniProtKB-KW"/>
</dbReference>
<keyword evidence="3" id="KW-0548">Nucleotidyltransferase</keyword>